<accession>A0ABT5ZQ35</accession>
<keyword evidence="1" id="KW-1133">Transmembrane helix</keyword>
<evidence type="ECO:0000256" key="1">
    <source>
        <dbReference type="SAM" id="Phobius"/>
    </source>
</evidence>
<proteinExistence type="predicted"/>
<dbReference type="EMBL" id="JARJBC010000014">
    <property type="protein sequence ID" value="MDF3291928.1"/>
    <property type="molecule type" value="Genomic_DNA"/>
</dbReference>
<keyword evidence="1" id="KW-0812">Transmembrane</keyword>
<feature type="transmembrane region" description="Helical" evidence="1">
    <location>
        <begin position="152"/>
        <end position="178"/>
    </location>
</feature>
<dbReference type="Proteomes" id="UP001216579">
    <property type="component" value="Unassembled WGS sequence"/>
</dbReference>
<dbReference type="RefSeq" id="WP_276095064.1">
    <property type="nucleotide sequence ID" value="NZ_JARJBC010000014.1"/>
</dbReference>
<feature type="transmembrane region" description="Helical" evidence="1">
    <location>
        <begin position="63"/>
        <end position="85"/>
    </location>
</feature>
<feature type="transmembrane region" description="Helical" evidence="1">
    <location>
        <begin position="36"/>
        <end position="56"/>
    </location>
</feature>
<keyword evidence="3" id="KW-1185">Reference proteome</keyword>
<reference evidence="2 3" key="1">
    <citation type="submission" date="2023-03" db="EMBL/GenBank/DDBJ databases">
        <title>Draft genome sequence of Streptomyces sp. RB6PN23 isolated from peat swamp forest in Thailand.</title>
        <authorList>
            <person name="Klaysubun C."/>
            <person name="Duangmal K."/>
        </authorList>
    </citation>
    <scope>NUCLEOTIDE SEQUENCE [LARGE SCALE GENOMIC DNA]</scope>
    <source>
        <strain evidence="2 3">RB6PN23</strain>
    </source>
</reference>
<evidence type="ECO:0000313" key="3">
    <source>
        <dbReference type="Proteomes" id="UP001216579"/>
    </source>
</evidence>
<evidence type="ECO:0000313" key="2">
    <source>
        <dbReference type="EMBL" id="MDF3291928.1"/>
    </source>
</evidence>
<feature type="transmembrane region" description="Helical" evidence="1">
    <location>
        <begin position="12"/>
        <end position="30"/>
    </location>
</feature>
<sequence>MRAGADLRLLRAAVFSAVCVTLSAMGHAMASRAGVSLWALVAGWAGVLCAVGPLAGRERSLPGIAATLLAGELGLHLLFCLGQGYSMAVPPKRPDGVVALAERLICDARPTYLTPQSAIRIVRQAGIDPTKVMGSVHGMPGMTGMAGHGAHVMSLAAMFTVPMLAAHLVAAVVAGWVLRRGEAALWRVVRLPGVVAEHLSVLLPLVGLLTVVRALALVASLLERCSAALGRPAVRCGAKRLRAVVLRHVVIRRGPPVVALAV</sequence>
<keyword evidence="1" id="KW-0472">Membrane</keyword>
<feature type="transmembrane region" description="Helical" evidence="1">
    <location>
        <begin position="199"/>
        <end position="222"/>
    </location>
</feature>
<protein>
    <submittedName>
        <fullName evidence="2">Uncharacterized protein</fullName>
    </submittedName>
</protein>
<organism evidence="2 3">
    <name type="scientific">Streptomyces silvisoli</name>
    <dbReference type="NCBI Taxonomy" id="3034235"/>
    <lineage>
        <taxon>Bacteria</taxon>
        <taxon>Bacillati</taxon>
        <taxon>Actinomycetota</taxon>
        <taxon>Actinomycetes</taxon>
        <taxon>Kitasatosporales</taxon>
        <taxon>Streptomycetaceae</taxon>
        <taxon>Streptomyces</taxon>
    </lineage>
</organism>
<gene>
    <name evidence="2" type="ORF">P3G67_22410</name>
</gene>
<comment type="caution">
    <text evidence="2">The sequence shown here is derived from an EMBL/GenBank/DDBJ whole genome shotgun (WGS) entry which is preliminary data.</text>
</comment>
<name>A0ABT5ZQ35_9ACTN</name>